<dbReference type="Gene3D" id="2.40.50.140">
    <property type="entry name" value="Nucleic acid-binding proteins"/>
    <property type="match status" value="5"/>
</dbReference>
<dbReference type="PROSITE" id="PS00352">
    <property type="entry name" value="CSD_1"/>
    <property type="match status" value="4"/>
</dbReference>
<dbReference type="PANTHER" id="PTHR12913:SF1">
    <property type="entry name" value="COLD SHOCK DOMAIN-CONTAINING PROTEIN E1"/>
    <property type="match status" value="1"/>
</dbReference>
<keyword evidence="3" id="KW-0677">Repeat</keyword>
<feature type="domain" description="CSD" evidence="7">
    <location>
        <begin position="705"/>
        <end position="772"/>
    </location>
</feature>
<organism evidence="9 10">
    <name type="scientific">Mizuhopecten yessoensis</name>
    <name type="common">Japanese scallop</name>
    <name type="synonym">Patinopecten yessoensis</name>
    <dbReference type="NCBI Taxonomy" id="6573"/>
    <lineage>
        <taxon>Eukaryota</taxon>
        <taxon>Metazoa</taxon>
        <taxon>Spiralia</taxon>
        <taxon>Lophotrochozoa</taxon>
        <taxon>Mollusca</taxon>
        <taxon>Bivalvia</taxon>
        <taxon>Autobranchia</taxon>
        <taxon>Pteriomorphia</taxon>
        <taxon>Pectinida</taxon>
        <taxon>Pectinoidea</taxon>
        <taxon>Pectinidae</taxon>
        <taxon>Mizuhopecten</taxon>
    </lineage>
</organism>
<dbReference type="PANTHER" id="PTHR12913">
    <property type="entry name" value="UNR PROTEIN N-RAS UPSTREAM GENE PROTEIN"/>
    <property type="match status" value="1"/>
</dbReference>
<dbReference type="InterPro" id="IPR019844">
    <property type="entry name" value="CSD_CS"/>
</dbReference>
<keyword evidence="10" id="KW-1185">Reference proteome</keyword>
<proteinExistence type="inferred from homology"/>
<evidence type="ECO:0000256" key="2">
    <source>
        <dbReference type="ARBA" id="ARBA00022490"/>
    </source>
</evidence>
<evidence type="ECO:0000256" key="1">
    <source>
        <dbReference type="ARBA" id="ARBA00004496"/>
    </source>
</evidence>
<comment type="subcellular location">
    <subcellularLocation>
        <location evidence="1">Cytoplasm</location>
    </subcellularLocation>
</comment>
<dbReference type="AlphaFoldDB" id="A0A210PMJ7"/>
<gene>
    <name evidence="9" type="ORF">KP79_PYT07870</name>
</gene>
<evidence type="ECO:0000259" key="8">
    <source>
        <dbReference type="PROSITE" id="PS51938"/>
    </source>
</evidence>
<feature type="domain" description="CSD" evidence="7">
    <location>
        <begin position="383"/>
        <end position="448"/>
    </location>
</feature>
<dbReference type="STRING" id="6573.A0A210PMJ7"/>
<dbReference type="CDD" id="cd04458">
    <property type="entry name" value="CSP_CDS"/>
    <property type="match status" value="3"/>
</dbReference>
<dbReference type="Proteomes" id="UP000242188">
    <property type="component" value="Unassembled WGS sequence"/>
</dbReference>
<dbReference type="GO" id="GO:0003723">
    <property type="term" value="F:RNA binding"/>
    <property type="evidence" value="ECO:0007669"/>
    <property type="project" value="UniProtKB-KW"/>
</dbReference>
<dbReference type="PROSITE" id="PS51857">
    <property type="entry name" value="CSD_2"/>
    <property type="match status" value="5"/>
</dbReference>
<name>A0A210PMJ7_MIZYE</name>
<dbReference type="GO" id="GO:0005737">
    <property type="term" value="C:cytoplasm"/>
    <property type="evidence" value="ECO:0007669"/>
    <property type="project" value="UniProtKB-SubCell"/>
</dbReference>
<reference evidence="9 10" key="1">
    <citation type="journal article" date="2017" name="Nat. Ecol. Evol.">
        <title>Scallop genome provides insights into evolution of bilaterian karyotype and development.</title>
        <authorList>
            <person name="Wang S."/>
            <person name="Zhang J."/>
            <person name="Jiao W."/>
            <person name="Li J."/>
            <person name="Xun X."/>
            <person name="Sun Y."/>
            <person name="Guo X."/>
            <person name="Huan P."/>
            <person name="Dong B."/>
            <person name="Zhang L."/>
            <person name="Hu X."/>
            <person name="Sun X."/>
            <person name="Wang J."/>
            <person name="Zhao C."/>
            <person name="Wang Y."/>
            <person name="Wang D."/>
            <person name="Huang X."/>
            <person name="Wang R."/>
            <person name="Lv J."/>
            <person name="Li Y."/>
            <person name="Zhang Z."/>
            <person name="Liu B."/>
            <person name="Lu W."/>
            <person name="Hui Y."/>
            <person name="Liang J."/>
            <person name="Zhou Z."/>
            <person name="Hou R."/>
            <person name="Li X."/>
            <person name="Liu Y."/>
            <person name="Li H."/>
            <person name="Ning X."/>
            <person name="Lin Y."/>
            <person name="Zhao L."/>
            <person name="Xing Q."/>
            <person name="Dou J."/>
            <person name="Li Y."/>
            <person name="Mao J."/>
            <person name="Guo H."/>
            <person name="Dou H."/>
            <person name="Li T."/>
            <person name="Mu C."/>
            <person name="Jiang W."/>
            <person name="Fu Q."/>
            <person name="Fu X."/>
            <person name="Miao Y."/>
            <person name="Liu J."/>
            <person name="Yu Q."/>
            <person name="Li R."/>
            <person name="Liao H."/>
            <person name="Li X."/>
            <person name="Kong Y."/>
            <person name="Jiang Z."/>
            <person name="Chourrout D."/>
            <person name="Li R."/>
            <person name="Bao Z."/>
        </authorList>
    </citation>
    <scope>NUCLEOTIDE SEQUENCE [LARGE SCALE GENOMIC DNA]</scope>
    <source>
        <strain evidence="9 10">PY_sf001</strain>
    </source>
</reference>
<evidence type="ECO:0000259" key="7">
    <source>
        <dbReference type="PROSITE" id="PS51857"/>
    </source>
</evidence>
<comment type="caution">
    <text evidence="9">The sequence shown here is derived from an EMBL/GenBank/DDBJ whole genome shotgun (WGS) entry which is preliminary data.</text>
</comment>
<sequence length="823" mass="92592">MSAVRKMNSPQWKNFQPPAQDPAILSYQQGSNIVSPILSPTSPTSTSNIRETGLIEKLLHSYGFIQCCDREARLFFHFSEYAGDINTVKIGDAVEFQMSCDRRTGRPIACSIGRIDKDEVSFEVLSEERFTGSVVQEARPTKNKNGCVNGQADGLGRVTYEHNGEWFFLPYGLEDVVETGNAYKIKSGDTVTFYIATDKRNANIQARNLEVISVPTVQSRCQGVVCSMKDSFGFIERDDMVKEIFFHYSEFKGDINELILGDDVEFDVQTRNGKEVAVNIASLPEGTVIFEDIGLDQIVGRVIKTLKNGRRQSDPLGGRITFEGPKGTAEMPFGDKDQIGDYTLCQGDVVEFKVATDRRDKLHRATSICLLEKETFEQNKEQRETGVIVSLKDGYGFIHCAERDSRMFFHFSELLNGEKEVKPQEEVEFTVTQDLSAPDRLMGIRIKYLPKGSVNFTHVRPEKYIGTIEREPALNTSPTKNKDSDCGNIIFDFEGTIQQVPYQLKDLVDPRSPPRYGDKVEFNLAEIKRNNSRGAVNVRVLFRNVASKCLGYVATLKENYGFIESADHEKEVFFHFSSFDGDPTELDLADEVEYTVTRKNAKVSAENIRRVTKGTIPVEEILRDQGVLKGKIIRPMRIVNPEQEEYCGLVQVDPADEDAKPVCYPYGITSLADKRDFLQTADAVKFQLAASKNGVTRAINIAAVRKYIRAKVDSVKGQFGFINYEAAEEGKKLFFHMTEVHDGVDIQAGDEVEFVVVQNQRNKKFSACSVRKITSRQRPERLVSRLKSINDDMISPRMVALRQPKGPDGTKGFAPRIPRQPTV</sequence>
<feature type="domain" description="CSD" evidence="7">
    <location>
        <begin position="548"/>
        <end position="610"/>
    </location>
</feature>
<dbReference type="InterPro" id="IPR012340">
    <property type="entry name" value="NA-bd_OB-fold"/>
</dbReference>
<dbReference type="Pfam" id="PF23456">
    <property type="entry name" value="CSDE1"/>
    <property type="match status" value="3"/>
</dbReference>
<dbReference type="Pfam" id="PF00313">
    <property type="entry name" value="CSD"/>
    <property type="match status" value="5"/>
</dbReference>
<feature type="region of interest" description="Disordered" evidence="6">
    <location>
        <begin position="801"/>
        <end position="823"/>
    </location>
</feature>
<dbReference type="InterPro" id="IPR011129">
    <property type="entry name" value="CSD"/>
</dbReference>
<dbReference type="EMBL" id="NEDP02005585">
    <property type="protein sequence ID" value="OWF37666.1"/>
    <property type="molecule type" value="Genomic_DNA"/>
</dbReference>
<dbReference type="SUPFAM" id="SSF50249">
    <property type="entry name" value="Nucleic acid-binding proteins"/>
    <property type="match status" value="5"/>
</dbReference>
<evidence type="ECO:0000256" key="4">
    <source>
        <dbReference type="ARBA" id="ARBA00022884"/>
    </source>
</evidence>
<dbReference type="Pfam" id="PF12901">
    <property type="entry name" value="SUZ-C"/>
    <property type="match status" value="1"/>
</dbReference>
<evidence type="ECO:0000313" key="10">
    <source>
        <dbReference type="Proteomes" id="UP000242188"/>
    </source>
</evidence>
<dbReference type="InterPro" id="IPR056400">
    <property type="entry name" value="CSDE1"/>
</dbReference>
<evidence type="ECO:0000313" key="9">
    <source>
        <dbReference type="EMBL" id="OWF37666.1"/>
    </source>
</evidence>
<evidence type="ECO:0000256" key="6">
    <source>
        <dbReference type="SAM" id="MobiDB-lite"/>
    </source>
</evidence>
<dbReference type="OrthoDB" id="74319at2759"/>
<protein>
    <submittedName>
        <fullName evidence="9">Cold shock domain-containing protein E1</fullName>
    </submittedName>
</protein>
<feature type="domain" description="CSD" evidence="7">
    <location>
        <begin position="50"/>
        <end position="114"/>
    </location>
</feature>
<comment type="similarity">
    <text evidence="5">Belongs to the UNR family.</text>
</comment>
<keyword evidence="4" id="KW-0694">RNA-binding</keyword>
<evidence type="ECO:0000256" key="5">
    <source>
        <dbReference type="ARBA" id="ARBA00044751"/>
    </source>
</evidence>
<dbReference type="InterPro" id="IPR024642">
    <property type="entry name" value="SUZ-C"/>
</dbReference>
<accession>A0A210PMJ7</accession>
<keyword evidence="2" id="KW-0963">Cytoplasm</keyword>
<feature type="domain" description="SUZ-C" evidence="8">
    <location>
        <begin position="777"/>
        <end position="817"/>
    </location>
</feature>
<feature type="domain" description="CSD" evidence="7">
    <location>
        <begin position="220"/>
        <end position="282"/>
    </location>
</feature>
<evidence type="ECO:0000256" key="3">
    <source>
        <dbReference type="ARBA" id="ARBA00022737"/>
    </source>
</evidence>
<dbReference type="InterPro" id="IPR002059">
    <property type="entry name" value="CSP_DNA-bd"/>
</dbReference>
<dbReference type="SMART" id="SM00357">
    <property type="entry name" value="CSP"/>
    <property type="match status" value="5"/>
</dbReference>
<dbReference type="PROSITE" id="PS51938">
    <property type="entry name" value="SUZ_C"/>
    <property type="match status" value="1"/>
</dbReference>